<dbReference type="AlphaFoldDB" id="A0A3S0ZN30"/>
<name>A0A3S0ZN30_ELYCH</name>
<dbReference type="EMBL" id="RQTK01000327">
    <property type="protein sequence ID" value="RUS81625.1"/>
    <property type="molecule type" value="Genomic_DNA"/>
</dbReference>
<evidence type="ECO:0000313" key="1">
    <source>
        <dbReference type="EMBL" id="RUS81625.1"/>
    </source>
</evidence>
<feature type="non-terminal residue" evidence="1">
    <location>
        <position position="1"/>
    </location>
</feature>
<evidence type="ECO:0000313" key="2">
    <source>
        <dbReference type="Proteomes" id="UP000271974"/>
    </source>
</evidence>
<organism evidence="1 2">
    <name type="scientific">Elysia chlorotica</name>
    <name type="common">Eastern emerald elysia</name>
    <name type="synonym">Sea slug</name>
    <dbReference type="NCBI Taxonomy" id="188477"/>
    <lineage>
        <taxon>Eukaryota</taxon>
        <taxon>Metazoa</taxon>
        <taxon>Spiralia</taxon>
        <taxon>Lophotrochozoa</taxon>
        <taxon>Mollusca</taxon>
        <taxon>Gastropoda</taxon>
        <taxon>Heterobranchia</taxon>
        <taxon>Euthyneura</taxon>
        <taxon>Panpulmonata</taxon>
        <taxon>Sacoglossa</taxon>
        <taxon>Placobranchoidea</taxon>
        <taxon>Plakobranchidae</taxon>
        <taxon>Elysia</taxon>
    </lineage>
</organism>
<sequence>SEVYTDALKANDTKLDTLNGRKSFEELKEKDGGVRRRKRQAGVNDTLVSSGISCRTPAAFPRCQFYPRCFQKVTQECVSRPSFIGDDVSSICSDLDALASSTGSAVLRTYLSEVIACVDLSLLQVLESSSCDDVTDHLADVLLTQGDGSCLTKASNFCVLLETPEARYNLAKVFSQPKGREDFMLKLLVNLGTHTNMCQGPGANIFLLDLLSNVMQRNTTYTMPNGQPLPVFEP</sequence>
<proteinExistence type="predicted"/>
<comment type="caution">
    <text evidence="1">The sequence shown here is derived from an EMBL/GenBank/DDBJ whole genome shotgun (WGS) entry which is preliminary data.</text>
</comment>
<keyword evidence="2" id="KW-1185">Reference proteome</keyword>
<protein>
    <submittedName>
        <fullName evidence="1">Uncharacterized protein</fullName>
    </submittedName>
</protein>
<dbReference type="Proteomes" id="UP000271974">
    <property type="component" value="Unassembled WGS sequence"/>
</dbReference>
<gene>
    <name evidence="1" type="ORF">EGW08_010638</name>
</gene>
<dbReference type="OrthoDB" id="6134776at2759"/>
<accession>A0A3S0ZN30</accession>
<reference evidence="1 2" key="1">
    <citation type="submission" date="2019-01" db="EMBL/GenBank/DDBJ databases">
        <title>A draft genome assembly of the solar-powered sea slug Elysia chlorotica.</title>
        <authorList>
            <person name="Cai H."/>
            <person name="Li Q."/>
            <person name="Fang X."/>
            <person name="Li J."/>
            <person name="Curtis N.E."/>
            <person name="Altenburger A."/>
            <person name="Shibata T."/>
            <person name="Feng M."/>
            <person name="Maeda T."/>
            <person name="Schwartz J.A."/>
            <person name="Shigenobu S."/>
            <person name="Lundholm N."/>
            <person name="Nishiyama T."/>
            <person name="Yang H."/>
            <person name="Hasebe M."/>
            <person name="Li S."/>
            <person name="Pierce S.K."/>
            <person name="Wang J."/>
        </authorList>
    </citation>
    <scope>NUCLEOTIDE SEQUENCE [LARGE SCALE GENOMIC DNA]</scope>
    <source>
        <strain evidence="1">EC2010</strain>
        <tissue evidence="1">Whole organism of an adult</tissue>
    </source>
</reference>